<proteinExistence type="predicted"/>
<organism evidence="2">
    <name type="scientific">Candidatus Kentrum sp. SD</name>
    <dbReference type="NCBI Taxonomy" id="2126332"/>
    <lineage>
        <taxon>Bacteria</taxon>
        <taxon>Pseudomonadati</taxon>
        <taxon>Pseudomonadota</taxon>
        <taxon>Gammaproteobacteria</taxon>
        <taxon>Candidatus Kentrum</taxon>
    </lineage>
</organism>
<feature type="compositionally biased region" description="Basic and acidic residues" evidence="1">
    <location>
        <begin position="104"/>
        <end position="118"/>
    </location>
</feature>
<evidence type="ECO:0000313" key="2">
    <source>
        <dbReference type="EMBL" id="VFK44775.1"/>
    </source>
</evidence>
<evidence type="ECO:0000256" key="1">
    <source>
        <dbReference type="SAM" id="MobiDB-lite"/>
    </source>
</evidence>
<gene>
    <name evidence="4" type="ORF">BECKSD772D_GA0070982_11545</name>
    <name evidence="3" type="ORF">BECKSD772E_GA0070983_115010</name>
    <name evidence="2" type="ORF">BECKSD772F_GA0070984_11954</name>
</gene>
<accession>A0A450YTD7</accession>
<dbReference type="EMBL" id="CAADHB010000154">
    <property type="protein sequence ID" value="VFK80772.1"/>
    <property type="molecule type" value="Genomic_DNA"/>
</dbReference>
<sequence length="118" mass="14567">MYKEKYTFIVCDVPDKEELVCQVLYKNKFLVEISAEKPHQYVIQFYNKRDENYWEFPYDEAMDVLEEAKTRLTKYQRTQEEQAEYDAEQKAQETWKPTPEETAEYERKMDEQRKKYYG</sequence>
<dbReference type="AlphaFoldDB" id="A0A450YTD7"/>
<protein>
    <submittedName>
        <fullName evidence="2">Uncharacterized protein</fullName>
    </submittedName>
</protein>
<evidence type="ECO:0000313" key="4">
    <source>
        <dbReference type="EMBL" id="VFK80772.1"/>
    </source>
</evidence>
<dbReference type="EMBL" id="CAADFU010000150">
    <property type="protein sequence ID" value="VFK48930.1"/>
    <property type="molecule type" value="Genomic_DNA"/>
</dbReference>
<dbReference type="EMBL" id="CAADFR010000195">
    <property type="protein sequence ID" value="VFK44775.1"/>
    <property type="molecule type" value="Genomic_DNA"/>
</dbReference>
<evidence type="ECO:0000313" key="3">
    <source>
        <dbReference type="EMBL" id="VFK48930.1"/>
    </source>
</evidence>
<name>A0A450YTD7_9GAMM</name>
<reference evidence="2" key="1">
    <citation type="submission" date="2019-02" db="EMBL/GenBank/DDBJ databases">
        <authorList>
            <person name="Gruber-Vodicka R. H."/>
            <person name="Seah K. B. B."/>
        </authorList>
    </citation>
    <scope>NUCLEOTIDE SEQUENCE</scope>
    <source>
        <strain evidence="4">BECK_S127</strain>
        <strain evidence="3">BECK_S1320</strain>
        <strain evidence="2">BECK_S1321</strain>
    </source>
</reference>
<feature type="region of interest" description="Disordered" evidence="1">
    <location>
        <begin position="79"/>
        <end position="118"/>
    </location>
</feature>